<organism evidence="1 2">
    <name type="scientific">Leucosporidium creatinivorum</name>
    <dbReference type="NCBI Taxonomy" id="106004"/>
    <lineage>
        <taxon>Eukaryota</taxon>
        <taxon>Fungi</taxon>
        <taxon>Dikarya</taxon>
        <taxon>Basidiomycota</taxon>
        <taxon>Pucciniomycotina</taxon>
        <taxon>Microbotryomycetes</taxon>
        <taxon>Leucosporidiales</taxon>
        <taxon>Leucosporidium</taxon>
    </lineage>
</organism>
<dbReference type="InParanoid" id="A0A1Y2F075"/>
<evidence type="ECO:0000313" key="2">
    <source>
        <dbReference type="Proteomes" id="UP000193467"/>
    </source>
</evidence>
<dbReference type="EMBL" id="MCGR01000032">
    <property type="protein sequence ID" value="ORY77278.1"/>
    <property type="molecule type" value="Genomic_DNA"/>
</dbReference>
<sequence length="227" mass="25200">MPVTLAQFDAAHAHSTAAEAFGVPQRPLPKEKILEMLGVSTAIAHCWIAEEQGVHPLFQDASQRVRGLAEQLLERDNKIRNTIAENPYKSSPWGGREKDDKSFLGTFNGGFAQRHNTRLLIMLLFDEEASAEAFGYIDEVVKKALHSAATPAAVPWRLLVGWRDFHAEGVSAWVRAKTLLLAHNYELAIHHAAAQRGINSMGHAPSLTARQTRRTGVAQAELRRRWA</sequence>
<comment type="caution">
    <text evidence="1">The sequence shown here is derived from an EMBL/GenBank/DDBJ whole genome shotgun (WGS) entry which is preliminary data.</text>
</comment>
<keyword evidence="2" id="KW-1185">Reference proteome</keyword>
<reference evidence="1 2" key="1">
    <citation type="submission" date="2016-07" db="EMBL/GenBank/DDBJ databases">
        <title>Pervasive Adenine N6-methylation of Active Genes in Fungi.</title>
        <authorList>
            <consortium name="DOE Joint Genome Institute"/>
            <person name="Mondo S.J."/>
            <person name="Dannebaum R.O."/>
            <person name="Kuo R.C."/>
            <person name="Labutti K."/>
            <person name="Haridas S."/>
            <person name="Kuo A."/>
            <person name="Salamov A."/>
            <person name="Ahrendt S.R."/>
            <person name="Lipzen A."/>
            <person name="Sullivan W."/>
            <person name="Andreopoulos W.B."/>
            <person name="Clum A."/>
            <person name="Lindquist E."/>
            <person name="Daum C."/>
            <person name="Ramamoorthy G.K."/>
            <person name="Gryganskyi A."/>
            <person name="Culley D."/>
            <person name="Magnuson J.K."/>
            <person name="James T.Y."/>
            <person name="O'Malley M.A."/>
            <person name="Stajich J.E."/>
            <person name="Spatafora J.W."/>
            <person name="Visel A."/>
            <person name="Grigoriev I.V."/>
        </authorList>
    </citation>
    <scope>NUCLEOTIDE SEQUENCE [LARGE SCALE GENOMIC DNA]</scope>
    <source>
        <strain evidence="1 2">62-1032</strain>
    </source>
</reference>
<dbReference type="Proteomes" id="UP000193467">
    <property type="component" value="Unassembled WGS sequence"/>
</dbReference>
<name>A0A1Y2F075_9BASI</name>
<dbReference type="AlphaFoldDB" id="A0A1Y2F075"/>
<protein>
    <submittedName>
        <fullName evidence="1">Uncharacterized protein</fullName>
    </submittedName>
</protein>
<accession>A0A1Y2F075</accession>
<proteinExistence type="predicted"/>
<evidence type="ECO:0000313" key="1">
    <source>
        <dbReference type="EMBL" id="ORY77278.1"/>
    </source>
</evidence>
<gene>
    <name evidence="1" type="ORF">BCR35DRAFT_332656</name>
</gene>